<evidence type="ECO:0000313" key="1">
    <source>
        <dbReference type="EMBL" id="KAJ1157632.1"/>
    </source>
</evidence>
<sequence>MGTATAVNILSPWLPTAHGIMTVDRMPPEGWRNSVYGHGSMIRPGTVLRVDAAAGSRATFPSSARGPPASR</sequence>
<reference evidence="1" key="1">
    <citation type="journal article" date="2022" name="bioRxiv">
        <title>Sequencing and chromosome-scale assembly of the giantPleurodeles waltlgenome.</title>
        <authorList>
            <person name="Brown T."/>
            <person name="Elewa A."/>
            <person name="Iarovenko S."/>
            <person name="Subramanian E."/>
            <person name="Araus A.J."/>
            <person name="Petzold A."/>
            <person name="Susuki M."/>
            <person name="Suzuki K.-i.T."/>
            <person name="Hayashi T."/>
            <person name="Toyoda A."/>
            <person name="Oliveira C."/>
            <person name="Osipova E."/>
            <person name="Leigh N.D."/>
            <person name="Simon A."/>
            <person name="Yun M.H."/>
        </authorList>
    </citation>
    <scope>NUCLEOTIDE SEQUENCE</scope>
    <source>
        <strain evidence="1">20211129_DDA</strain>
        <tissue evidence="1">Liver</tissue>
    </source>
</reference>
<organism evidence="1 2">
    <name type="scientific">Pleurodeles waltl</name>
    <name type="common">Iberian ribbed newt</name>
    <dbReference type="NCBI Taxonomy" id="8319"/>
    <lineage>
        <taxon>Eukaryota</taxon>
        <taxon>Metazoa</taxon>
        <taxon>Chordata</taxon>
        <taxon>Craniata</taxon>
        <taxon>Vertebrata</taxon>
        <taxon>Euteleostomi</taxon>
        <taxon>Amphibia</taxon>
        <taxon>Batrachia</taxon>
        <taxon>Caudata</taxon>
        <taxon>Salamandroidea</taxon>
        <taxon>Salamandridae</taxon>
        <taxon>Pleurodelinae</taxon>
        <taxon>Pleurodeles</taxon>
    </lineage>
</organism>
<accession>A0AAV7RZ10</accession>
<comment type="caution">
    <text evidence="1">The sequence shown here is derived from an EMBL/GenBank/DDBJ whole genome shotgun (WGS) entry which is preliminary data.</text>
</comment>
<keyword evidence="2" id="KW-1185">Reference proteome</keyword>
<dbReference type="EMBL" id="JANPWB010000009">
    <property type="protein sequence ID" value="KAJ1157632.1"/>
    <property type="molecule type" value="Genomic_DNA"/>
</dbReference>
<gene>
    <name evidence="1" type="ORF">NDU88_010337</name>
</gene>
<dbReference type="Proteomes" id="UP001066276">
    <property type="component" value="Chromosome 5"/>
</dbReference>
<evidence type="ECO:0000313" key="2">
    <source>
        <dbReference type="Proteomes" id="UP001066276"/>
    </source>
</evidence>
<proteinExistence type="predicted"/>
<protein>
    <submittedName>
        <fullName evidence="1">Uncharacterized protein</fullName>
    </submittedName>
</protein>
<name>A0AAV7RZ10_PLEWA</name>
<dbReference type="AlphaFoldDB" id="A0AAV7RZ10"/>